<evidence type="ECO:0000313" key="1">
    <source>
        <dbReference type="EMBL" id="KAK3675066.1"/>
    </source>
</evidence>
<proteinExistence type="predicted"/>
<accession>A0AAE0WNJ5</accession>
<gene>
    <name evidence="1" type="ORF">LTR78_005000</name>
</gene>
<dbReference type="AlphaFoldDB" id="A0AAE0WNJ5"/>
<sequence>MDRPPPFTKINHIKLAAKDIRMTQMFYNEIMGCAYIPEYDHKTAQGELFTSMVKLQHEGKDFIVEIRHNEAQAKAQEGWDPITWGVPAHCSKVFTAIKGWVLCALDPDGKIIRIYCDEEHGWTTKFDHDDFWLA</sequence>
<organism evidence="1 2">
    <name type="scientific">Recurvomyces mirabilis</name>
    <dbReference type="NCBI Taxonomy" id="574656"/>
    <lineage>
        <taxon>Eukaryota</taxon>
        <taxon>Fungi</taxon>
        <taxon>Dikarya</taxon>
        <taxon>Ascomycota</taxon>
        <taxon>Pezizomycotina</taxon>
        <taxon>Dothideomycetes</taxon>
        <taxon>Dothideomycetidae</taxon>
        <taxon>Mycosphaerellales</taxon>
        <taxon>Teratosphaeriaceae</taxon>
        <taxon>Recurvomyces</taxon>
    </lineage>
</organism>
<dbReference type="Gene3D" id="3.10.180.10">
    <property type="entry name" value="2,3-Dihydroxybiphenyl 1,2-Dioxygenase, domain 1"/>
    <property type="match status" value="1"/>
</dbReference>
<evidence type="ECO:0008006" key="3">
    <source>
        <dbReference type="Google" id="ProtNLM"/>
    </source>
</evidence>
<reference evidence="1" key="1">
    <citation type="submission" date="2023-07" db="EMBL/GenBank/DDBJ databases">
        <title>Black Yeasts Isolated from many extreme environments.</title>
        <authorList>
            <person name="Coleine C."/>
            <person name="Stajich J.E."/>
            <person name="Selbmann L."/>
        </authorList>
    </citation>
    <scope>NUCLEOTIDE SEQUENCE</scope>
    <source>
        <strain evidence="1">CCFEE 5485</strain>
    </source>
</reference>
<comment type="caution">
    <text evidence="1">The sequence shown here is derived from an EMBL/GenBank/DDBJ whole genome shotgun (WGS) entry which is preliminary data.</text>
</comment>
<dbReference type="Proteomes" id="UP001274830">
    <property type="component" value="Unassembled WGS sequence"/>
</dbReference>
<name>A0AAE0WNJ5_9PEZI</name>
<protein>
    <recommendedName>
        <fullName evidence="3">VOC domain-containing protein</fullName>
    </recommendedName>
</protein>
<dbReference type="SUPFAM" id="SSF54593">
    <property type="entry name" value="Glyoxalase/Bleomycin resistance protein/Dihydroxybiphenyl dioxygenase"/>
    <property type="match status" value="1"/>
</dbReference>
<evidence type="ECO:0000313" key="2">
    <source>
        <dbReference type="Proteomes" id="UP001274830"/>
    </source>
</evidence>
<dbReference type="EMBL" id="JAUTXT010000016">
    <property type="protein sequence ID" value="KAK3675066.1"/>
    <property type="molecule type" value="Genomic_DNA"/>
</dbReference>
<keyword evidence="2" id="KW-1185">Reference proteome</keyword>
<dbReference type="InterPro" id="IPR029068">
    <property type="entry name" value="Glyas_Bleomycin-R_OHBP_Dase"/>
</dbReference>